<keyword evidence="1" id="KW-1133">Transmembrane helix</keyword>
<dbReference type="EMBL" id="OANU01000009">
    <property type="protein sequence ID" value="SNX47452.1"/>
    <property type="molecule type" value="Genomic_DNA"/>
</dbReference>
<sequence length="171" mass="19647">MKSNRENIENNESIASIEVFGGVFAILMVLFLIINILATARLEERLDRLSNEGEFKIKWGEHGNGFVIVTYPDSVFIIETGEFEKHDNICSAKSKFIEYTRKTYSQKNSQIIFAVLDNSVGTMRKARDCIQETYKGKRVSIGWMIVDKNTMKAINLGDMPYYIEQNDDKKN</sequence>
<dbReference type="RefSeq" id="WP_096992726.1">
    <property type="nucleotide sequence ID" value="NZ_JBHSII010000001.1"/>
</dbReference>
<accession>A0A240EFJ1</accession>
<protein>
    <submittedName>
        <fullName evidence="2">Uncharacterized protein</fullName>
    </submittedName>
</protein>
<organism evidence="2 3">
    <name type="scientific">Vibrio thalassae</name>
    <dbReference type="NCBI Taxonomy" id="1243014"/>
    <lineage>
        <taxon>Bacteria</taxon>
        <taxon>Pseudomonadati</taxon>
        <taxon>Pseudomonadota</taxon>
        <taxon>Gammaproteobacteria</taxon>
        <taxon>Vibrionales</taxon>
        <taxon>Vibrionaceae</taxon>
        <taxon>Vibrio</taxon>
    </lineage>
</organism>
<reference evidence="3" key="1">
    <citation type="submission" date="2016-06" db="EMBL/GenBank/DDBJ databases">
        <authorList>
            <person name="Rodrigo-Torres L."/>
            <person name="Arahal R.D."/>
            <person name="Lucena T."/>
        </authorList>
    </citation>
    <scope>NUCLEOTIDE SEQUENCE [LARGE SCALE GENOMIC DNA]</scope>
    <source>
        <strain evidence="3">CECT8203</strain>
    </source>
</reference>
<keyword evidence="3" id="KW-1185">Reference proteome</keyword>
<gene>
    <name evidence="2" type="ORF">VTH8203_01056</name>
</gene>
<evidence type="ECO:0000313" key="2">
    <source>
        <dbReference type="EMBL" id="SNX47452.1"/>
    </source>
</evidence>
<dbReference type="AlphaFoldDB" id="A0A240EFJ1"/>
<keyword evidence="1" id="KW-0812">Transmembrane</keyword>
<dbReference type="Proteomes" id="UP000219336">
    <property type="component" value="Unassembled WGS sequence"/>
</dbReference>
<proteinExistence type="predicted"/>
<feature type="transmembrane region" description="Helical" evidence="1">
    <location>
        <begin position="20"/>
        <end position="40"/>
    </location>
</feature>
<evidence type="ECO:0000256" key="1">
    <source>
        <dbReference type="SAM" id="Phobius"/>
    </source>
</evidence>
<dbReference type="OrthoDB" id="9942895at2"/>
<name>A0A240EFJ1_9VIBR</name>
<evidence type="ECO:0000313" key="3">
    <source>
        <dbReference type="Proteomes" id="UP000219336"/>
    </source>
</evidence>
<keyword evidence="1" id="KW-0472">Membrane</keyword>